<dbReference type="InterPro" id="IPR018333">
    <property type="entry name" value="Squalene_cyclase"/>
</dbReference>
<feature type="transmembrane region" description="Helical" evidence="1">
    <location>
        <begin position="59"/>
        <end position="80"/>
    </location>
</feature>
<dbReference type="Gramene" id="TRITD5Bv1G247570.3">
    <property type="protein sequence ID" value="TRITD5Bv1G247570.3"/>
    <property type="gene ID" value="TRITD5Bv1G247570"/>
</dbReference>
<feature type="domain" description="Squalene cyclase N-terminal" evidence="2">
    <location>
        <begin position="36"/>
        <end position="189"/>
    </location>
</feature>
<dbReference type="GO" id="GO:0016866">
    <property type="term" value="F:intramolecular transferase activity"/>
    <property type="evidence" value="ECO:0007669"/>
    <property type="project" value="InterPro"/>
</dbReference>
<dbReference type="Gene3D" id="1.50.10.20">
    <property type="match status" value="1"/>
</dbReference>
<sequence length="203" mass="22551">MRMQLAKANPQKVDLPVVKLGEHEDVTEEATWSSLKRAVSRVCNLQAHDGHWPADYGGLLFILPGLITTLYVTGALNTVLSLEHKKEMLRYIYNHQNEDGGWGMHIEGHSTMIGSSLNYVALRLLGEGPNGGDGAIEKGRNWILDHGGATFAPSWGKFWLLVLGAYDWSGTNPVPPELWLLPYHLPFHPGSAYFLRHCTHACV</sequence>
<accession>A0A9R0XNX8</accession>
<keyword evidence="1" id="KW-1133">Transmembrane helix</keyword>
<dbReference type="AlphaFoldDB" id="A0A9R0XNX8"/>
<name>A0A9R0XNX8_TRITD</name>
<protein>
    <recommendedName>
        <fullName evidence="2">Squalene cyclase N-terminal domain-containing protein</fullName>
    </recommendedName>
</protein>
<dbReference type="Proteomes" id="UP000324705">
    <property type="component" value="Chromosome 5B"/>
</dbReference>
<evidence type="ECO:0000313" key="3">
    <source>
        <dbReference type="EMBL" id="VAI40332.1"/>
    </source>
</evidence>
<dbReference type="Pfam" id="PF13249">
    <property type="entry name" value="SQHop_cyclase_N"/>
    <property type="match status" value="1"/>
</dbReference>
<dbReference type="PANTHER" id="PTHR11764">
    <property type="entry name" value="TERPENE CYCLASE/MUTASE FAMILY MEMBER"/>
    <property type="match status" value="1"/>
</dbReference>
<dbReference type="SUPFAM" id="SSF48239">
    <property type="entry name" value="Terpenoid cyclases/Protein prenyltransferases"/>
    <property type="match status" value="1"/>
</dbReference>
<dbReference type="GO" id="GO:0016104">
    <property type="term" value="P:triterpenoid biosynthetic process"/>
    <property type="evidence" value="ECO:0007669"/>
    <property type="project" value="InterPro"/>
</dbReference>
<keyword evidence="1" id="KW-0472">Membrane</keyword>
<dbReference type="InterPro" id="IPR008930">
    <property type="entry name" value="Terpenoid_cyclase/PrenylTrfase"/>
</dbReference>
<dbReference type="EMBL" id="LT934120">
    <property type="protein sequence ID" value="VAI40332.1"/>
    <property type="molecule type" value="Genomic_DNA"/>
</dbReference>
<dbReference type="InterPro" id="IPR032697">
    <property type="entry name" value="SQ_cyclase_N"/>
</dbReference>
<reference evidence="3 4" key="1">
    <citation type="submission" date="2017-09" db="EMBL/GenBank/DDBJ databases">
        <authorList>
            <consortium name="International Durum Wheat Genome Sequencing Consortium (IDWGSC)"/>
            <person name="Milanesi L."/>
        </authorList>
    </citation>
    <scope>NUCLEOTIDE SEQUENCE [LARGE SCALE GENOMIC DNA]</scope>
    <source>
        <strain evidence="4">cv. Svevo</strain>
    </source>
</reference>
<dbReference type="PANTHER" id="PTHR11764:SF37">
    <property type="entry name" value="PARKEOL SYNTHASE"/>
    <property type="match status" value="1"/>
</dbReference>
<keyword evidence="1" id="KW-0812">Transmembrane</keyword>
<dbReference type="GO" id="GO:0005811">
    <property type="term" value="C:lipid droplet"/>
    <property type="evidence" value="ECO:0007669"/>
    <property type="project" value="InterPro"/>
</dbReference>
<organism evidence="3 4">
    <name type="scientific">Triticum turgidum subsp. durum</name>
    <name type="common">Durum wheat</name>
    <name type="synonym">Triticum durum</name>
    <dbReference type="NCBI Taxonomy" id="4567"/>
    <lineage>
        <taxon>Eukaryota</taxon>
        <taxon>Viridiplantae</taxon>
        <taxon>Streptophyta</taxon>
        <taxon>Embryophyta</taxon>
        <taxon>Tracheophyta</taxon>
        <taxon>Spermatophyta</taxon>
        <taxon>Magnoliopsida</taxon>
        <taxon>Liliopsida</taxon>
        <taxon>Poales</taxon>
        <taxon>Poaceae</taxon>
        <taxon>BOP clade</taxon>
        <taxon>Pooideae</taxon>
        <taxon>Triticodae</taxon>
        <taxon>Triticeae</taxon>
        <taxon>Triticinae</taxon>
        <taxon>Triticum</taxon>
    </lineage>
</organism>
<proteinExistence type="predicted"/>
<keyword evidence="4" id="KW-1185">Reference proteome</keyword>
<evidence type="ECO:0000256" key="1">
    <source>
        <dbReference type="SAM" id="Phobius"/>
    </source>
</evidence>
<evidence type="ECO:0000313" key="4">
    <source>
        <dbReference type="Proteomes" id="UP000324705"/>
    </source>
</evidence>
<evidence type="ECO:0000259" key="2">
    <source>
        <dbReference type="Pfam" id="PF13249"/>
    </source>
</evidence>
<gene>
    <name evidence="3" type="ORF">TRITD_5Bv1G247570</name>
</gene>